<accession>A0ABQ8GTK7</accession>
<comment type="similarity">
    <text evidence="1">Belongs to the universal ribosomal protein uS17 family.</text>
</comment>
<evidence type="ECO:0000256" key="1">
    <source>
        <dbReference type="ARBA" id="ARBA00010254"/>
    </source>
</evidence>
<dbReference type="Proteomes" id="UP000774617">
    <property type="component" value="Unassembled WGS sequence"/>
</dbReference>
<keyword evidence="3" id="KW-0687">Ribonucleoprotein</keyword>
<comment type="caution">
    <text evidence="5">The sequence shown here is derived from an EMBL/GenBank/DDBJ whole genome shotgun (WGS) entry which is preliminary data.</text>
</comment>
<organism evidence="5 6">
    <name type="scientific">Macrophomina phaseolina</name>
    <dbReference type="NCBI Taxonomy" id="35725"/>
    <lineage>
        <taxon>Eukaryota</taxon>
        <taxon>Fungi</taxon>
        <taxon>Dikarya</taxon>
        <taxon>Ascomycota</taxon>
        <taxon>Pezizomycotina</taxon>
        <taxon>Dothideomycetes</taxon>
        <taxon>Dothideomycetes incertae sedis</taxon>
        <taxon>Botryosphaeriales</taxon>
        <taxon>Botryosphaeriaceae</taxon>
        <taxon>Macrophomina</taxon>
    </lineage>
</organism>
<evidence type="ECO:0000313" key="5">
    <source>
        <dbReference type="EMBL" id="KAH7064598.1"/>
    </source>
</evidence>
<keyword evidence="2" id="KW-0689">Ribosomal protein</keyword>
<protein>
    <recommendedName>
        <fullName evidence="7">Ribosomal protein S17</fullName>
    </recommendedName>
</protein>
<dbReference type="Gene3D" id="2.40.50.140">
    <property type="entry name" value="Nucleic acid-binding proteins"/>
    <property type="match status" value="1"/>
</dbReference>
<dbReference type="SUPFAM" id="SSF50249">
    <property type="entry name" value="Nucleic acid-binding proteins"/>
    <property type="match status" value="1"/>
</dbReference>
<evidence type="ECO:0000256" key="4">
    <source>
        <dbReference type="SAM" id="MobiDB-lite"/>
    </source>
</evidence>
<dbReference type="InterPro" id="IPR000266">
    <property type="entry name" value="Ribosomal_uS17"/>
</dbReference>
<proteinExistence type="inferred from homology"/>
<keyword evidence="6" id="KW-1185">Reference proteome</keyword>
<evidence type="ECO:0000256" key="3">
    <source>
        <dbReference type="ARBA" id="ARBA00023274"/>
    </source>
</evidence>
<dbReference type="EMBL" id="JAGTJR010000001">
    <property type="protein sequence ID" value="KAH7064598.1"/>
    <property type="molecule type" value="Genomic_DNA"/>
</dbReference>
<dbReference type="Pfam" id="PF00366">
    <property type="entry name" value="Ribosomal_S17"/>
    <property type="match status" value="1"/>
</dbReference>
<evidence type="ECO:0000313" key="6">
    <source>
        <dbReference type="Proteomes" id="UP000774617"/>
    </source>
</evidence>
<sequence>MPTPGNPYRQFTGVVVSAGKMTKTVKVRIPGQKWDKHIRKDFPAPYHVLVSDPTESAREGDVVNLRNGWRTSKHVHHVVTRIVAPFGPAIEDRPPVPTEEERQRQLIQAKLEKDLRRASFGRLTSLSRVKEVAEKDDWLAELPQRLADARKRAEEAGIVRPGTAEQPMPRINVRAKYNIDRAAKFLEKGLKSEEQAEQAEQAEKIADSPAEGILRGAKAI</sequence>
<name>A0ABQ8GTK7_9PEZI</name>
<gene>
    <name evidence="5" type="ORF">B0J12DRAFT_693033</name>
</gene>
<evidence type="ECO:0000256" key="2">
    <source>
        <dbReference type="ARBA" id="ARBA00022980"/>
    </source>
</evidence>
<reference evidence="5 6" key="1">
    <citation type="journal article" date="2021" name="Nat. Commun.">
        <title>Genetic determinants of endophytism in the Arabidopsis root mycobiome.</title>
        <authorList>
            <person name="Mesny F."/>
            <person name="Miyauchi S."/>
            <person name="Thiergart T."/>
            <person name="Pickel B."/>
            <person name="Atanasova L."/>
            <person name="Karlsson M."/>
            <person name="Huettel B."/>
            <person name="Barry K.W."/>
            <person name="Haridas S."/>
            <person name="Chen C."/>
            <person name="Bauer D."/>
            <person name="Andreopoulos W."/>
            <person name="Pangilinan J."/>
            <person name="LaButti K."/>
            <person name="Riley R."/>
            <person name="Lipzen A."/>
            <person name="Clum A."/>
            <person name="Drula E."/>
            <person name="Henrissat B."/>
            <person name="Kohler A."/>
            <person name="Grigoriev I.V."/>
            <person name="Martin F.M."/>
            <person name="Hacquard S."/>
        </authorList>
    </citation>
    <scope>NUCLEOTIDE SEQUENCE [LARGE SCALE GENOMIC DNA]</scope>
    <source>
        <strain evidence="5 6">MPI-SDFR-AT-0080</strain>
    </source>
</reference>
<dbReference type="InterPro" id="IPR012340">
    <property type="entry name" value="NA-bd_OB-fold"/>
</dbReference>
<evidence type="ECO:0008006" key="7">
    <source>
        <dbReference type="Google" id="ProtNLM"/>
    </source>
</evidence>
<feature type="region of interest" description="Disordered" evidence="4">
    <location>
        <begin position="194"/>
        <end position="220"/>
    </location>
</feature>